<dbReference type="HOGENOM" id="CLU_563988_0_0_1"/>
<dbReference type="OrthoDB" id="2324875at2759"/>
<feature type="coiled-coil region" evidence="1">
    <location>
        <begin position="185"/>
        <end position="261"/>
    </location>
</feature>
<name>A0A015KIM5_RHIIW</name>
<reference evidence="2 3" key="1">
    <citation type="submission" date="2014-02" db="EMBL/GenBank/DDBJ databases">
        <title>Single nucleus genome sequencing reveals high similarity among nuclei of an endomycorrhizal fungus.</title>
        <authorList>
            <person name="Lin K."/>
            <person name="Geurts R."/>
            <person name="Zhang Z."/>
            <person name="Limpens E."/>
            <person name="Saunders D.G."/>
            <person name="Mu D."/>
            <person name="Pang E."/>
            <person name="Cao H."/>
            <person name="Cha H."/>
            <person name="Lin T."/>
            <person name="Zhou Q."/>
            <person name="Shang Y."/>
            <person name="Li Y."/>
            <person name="Ivanov S."/>
            <person name="Sharma T."/>
            <person name="Velzen R.V."/>
            <person name="Ruijter N.D."/>
            <person name="Aanen D.K."/>
            <person name="Win J."/>
            <person name="Kamoun S."/>
            <person name="Bisseling T."/>
            <person name="Huang S."/>
        </authorList>
    </citation>
    <scope>NUCLEOTIDE SEQUENCE [LARGE SCALE GENOMIC DNA]</scope>
    <source>
        <strain evidence="3">DAOM197198w</strain>
    </source>
</reference>
<accession>A0A015KIM5</accession>
<gene>
    <name evidence="2" type="ORF">RirG_114730</name>
</gene>
<sequence length="484" mass="56089">MDENNENDQLIQKFEKKLKIQQESQDTKVEIPYQNPFNANVKKFSLINPMYDLVVSQMNVIRTCFFVHSHTAFVEEDGKNLSEEIKQIPQQLSDILVESVNIRNNLIEITGIMEQLSKGIAKFVKFAKNEKFQNKPLDKFLHCIETPEKRLKILLYKTCELDTQKVSTLKNNLVVFMNISGSKAIPDWVNEQAQCKKELENLENERQRIFMEDIMGYEEVAKIIGEMEFYQSQLTDHEYLKNDLQKEKKILQEHRDILERQALESATKIRNFFHFMNNNLDVLRKQKMIVKQEISEIDCQEDQKKIYESICKKELASLTETLKLAKKRVERAKITKETRLSNIDEQIARKEKEVDNFEKEILQILRKYGNPSINSTCLLLESLAGLASQQVQGTAVSTSYRTIVGSLLAGIEQNIESIREAEGDRDLLDIEIMDLETSVVPINFFVSEIRPIIRNSIYGISSRELAEYSAGKALELGFNTKLKN</sequence>
<proteinExistence type="predicted"/>
<evidence type="ECO:0000313" key="2">
    <source>
        <dbReference type="EMBL" id="EXX67404.1"/>
    </source>
</evidence>
<evidence type="ECO:0000313" key="3">
    <source>
        <dbReference type="Proteomes" id="UP000022910"/>
    </source>
</evidence>
<evidence type="ECO:0000256" key="1">
    <source>
        <dbReference type="SAM" id="Coils"/>
    </source>
</evidence>
<dbReference type="AlphaFoldDB" id="A0A015KIM5"/>
<feature type="coiled-coil region" evidence="1">
    <location>
        <begin position="315"/>
        <end position="367"/>
    </location>
</feature>
<protein>
    <submittedName>
        <fullName evidence="2">Uncharacterized protein</fullName>
    </submittedName>
</protein>
<organism evidence="2 3">
    <name type="scientific">Rhizophagus irregularis (strain DAOM 197198w)</name>
    <name type="common">Glomus intraradices</name>
    <dbReference type="NCBI Taxonomy" id="1432141"/>
    <lineage>
        <taxon>Eukaryota</taxon>
        <taxon>Fungi</taxon>
        <taxon>Fungi incertae sedis</taxon>
        <taxon>Mucoromycota</taxon>
        <taxon>Glomeromycotina</taxon>
        <taxon>Glomeromycetes</taxon>
        <taxon>Glomerales</taxon>
        <taxon>Glomeraceae</taxon>
        <taxon>Rhizophagus</taxon>
    </lineage>
</organism>
<dbReference type="Proteomes" id="UP000022910">
    <property type="component" value="Unassembled WGS sequence"/>
</dbReference>
<dbReference type="EMBL" id="JEMT01017784">
    <property type="protein sequence ID" value="EXX67404.1"/>
    <property type="molecule type" value="Genomic_DNA"/>
</dbReference>
<comment type="caution">
    <text evidence="2">The sequence shown here is derived from an EMBL/GenBank/DDBJ whole genome shotgun (WGS) entry which is preliminary data.</text>
</comment>
<keyword evidence="3" id="KW-1185">Reference proteome</keyword>
<dbReference type="SMR" id="A0A015KIM5"/>
<keyword evidence="1" id="KW-0175">Coiled coil</keyword>